<dbReference type="PANTHER" id="PTHR11364">
    <property type="entry name" value="THIOSULFATE SULFERTANSFERASE"/>
    <property type="match status" value="1"/>
</dbReference>
<dbReference type="EMBL" id="HBIX01034326">
    <property type="protein sequence ID" value="CAE0729646.1"/>
    <property type="molecule type" value="Transcribed_RNA"/>
</dbReference>
<gene>
    <name evidence="4" type="ORF">PAUS00366_LOCUS22431</name>
</gene>
<dbReference type="InterPro" id="IPR001763">
    <property type="entry name" value="Rhodanese-like_dom"/>
</dbReference>
<dbReference type="InterPro" id="IPR045078">
    <property type="entry name" value="TST/MPST-like"/>
</dbReference>
<evidence type="ECO:0000313" key="4">
    <source>
        <dbReference type="EMBL" id="CAE0729646.1"/>
    </source>
</evidence>
<dbReference type="Gene3D" id="3.40.250.10">
    <property type="entry name" value="Rhodanese-like domain"/>
    <property type="match status" value="2"/>
</dbReference>
<dbReference type="PANTHER" id="PTHR11364:SF27">
    <property type="entry name" value="SULFURTRANSFERASE"/>
    <property type="match status" value="1"/>
</dbReference>
<dbReference type="CDD" id="cd01448">
    <property type="entry name" value="TST_Repeat_1"/>
    <property type="match status" value="1"/>
</dbReference>
<dbReference type="GO" id="GO:0004792">
    <property type="term" value="F:thiosulfate-cyanide sulfurtransferase activity"/>
    <property type="evidence" value="ECO:0007669"/>
    <property type="project" value="TreeGrafter"/>
</dbReference>
<dbReference type="InterPro" id="IPR036873">
    <property type="entry name" value="Rhodanese-like_dom_sf"/>
</dbReference>
<feature type="domain" description="Rhodanese" evidence="3">
    <location>
        <begin position="60"/>
        <end position="180"/>
    </location>
</feature>
<sequence>MILSRRTSLPLLYYCAASITPRTSAFSRTMTSSTASKANSFLGKTLVSVPEAINLHDDNENSSVKFIDGSWWLGKDRDGRREFERGPRIAKAKYLDIDDISTKTPDNLPHMMPSSSLQSAAMDAMGIAKSDHVIVYGKKDCMFVTRAYMQMRIMGHPREFCHLMNGSLDEWIDAGGPIEAEETTPSHPVIDAENLREASSYTATNPQNIIDMKQLKTIIAEGKNMGENPSVLVVDARSAGRFSGIEPEPRPGLRGGHMPGAINLPITDLLDPSDKVRLKSKEELQQIIQEAGIPLPLSPSGSKIVSSCGSGVTACALLTAFDILGEDTSNVYLYDGAWIQWGGQSDTPIV</sequence>
<dbReference type="PROSITE" id="PS50206">
    <property type="entry name" value="RHODANESE_3"/>
    <property type="match status" value="2"/>
</dbReference>
<dbReference type="Pfam" id="PF00581">
    <property type="entry name" value="Rhodanese"/>
    <property type="match status" value="1"/>
</dbReference>
<name>A0A7S4AWY3_9STRA</name>
<proteinExistence type="predicted"/>
<organism evidence="4">
    <name type="scientific">Pseudo-nitzschia australis</name>
    <dbReference type="NCBI Taxonomy" id="44445"/>
    <lineage>
        <taxon>Eukaryota</taxon>
        <taxon>Sar</taxon>
        <taxon>Stramenopiles</taxon>
        <taxon>Ochrophyta</taxon>
        <taxon>Bacillariophyta</taxon>
        <taxon>Bacillariophyceae</taxon>
        <taxon>Bacillariophycidae</taxon>
        <taxon>Bacillariales</taxon>
        <taxon>Bacillariaceae</taxon>
        <taxon>Pseudo-nitzschia</taxon>
    </lineage>
</organism>
<dbReference type="CDD" id="cd01449">
    <property type="entry name" value="TST_Repeat_2"/>
    <property type="match status" value="1"/>
</dbReference>
<dbReference type="SMART" id="SM00450">
    <property type="entry name" value="RHOD"/>
    <property type="match status" value="2"/>
</dbReference>
<evidence type="ECO:0000259" key="3">
    <source>
        <dbReference type="PROSITE" id="PS50206"/>
    </source>
</evidence>
<reference evidence="4" key="1">
    <citation type="submission" date="2021-01" db="EMBL/GenBank/DDBJ databases">
        <authorList>
            <person name="Corre E."/>
            <person name="Pelletier E."/>
            <person name="Niang G."/>
            <person name="Scheremetjew M."/>
            <person name="Finn R."/>
            <person name="Kale V."/>
            <person name="Holt S."/>
            <person name="Cochrane G."/>
            <person name="Meng A."/>
            <person name="Brown T."/>
            <person name="Cohen L."/>
        </authorList>
    </citation>
    <scope>NUCLEOTIDE SEQUENCE</scope>
    <source>
        <strain evidence="4">10249 10 AB</strain>
    </source>
</reference>
<evidence type="ECO:0000256" key="1">
    <source>
        <dbReference type="ARBA" id="ARBA00022679"/>
    </source>
</evidence>
<dbReference type="AlphaFoldDB" id="A0A7S4AWY3"/>
<accession>A0A7S4AWY3</accession>
<feature type="domain" description="Rhodanese" evidence="3">
    <location>
        <begin position="227"/>
        <end position="350"/>
    </location>
</feature>
<protein>
    <recommendedName>
        <fullName evidence="3">Rhodanese domain-containing protein</fullName>
    </recommendedName>
</protein>
<keyword evidence="2" id="KW-0677">Repeat</keyword>
<dbReference type="SUPFAM" id="SSF52821">
    <property type="entry name" value="Rhodanese/Cell cycle control phosphatase"/>
    <property type="match status" value="2"/>
</dbReference>
<evidence type="ECO:0000256" key="2">
    <source>
        <dbReference type="ARBA" id="ARBA00022737"/>
    </source>
</evidence>
<keyword evidence="1" id="KW-0808">Transferase</keyword>
<dbReference type="GO" id="GO:0005739">
    <property type="term" value="C:mitochondrion"/>
    <property type="evidence" value="ECO:0007669"/>
    <property type="project" value="TreeGrafter"/>
</dbReference>